<gene>
    <name evidence="2" type="ORF">C7M84_006930</name>
</gene>
<evidence type="ECO:0000313" key="2">
    <source>
        <dbReference type="EMBL" id="ROT74595.1"/>
    </source>
</evidence>
<feature type="region of interest" description="Disordered" evidence="1">
    <location>
        <begin position="195"/>
        <end position="219"/>
    </location>
</feature>
<sequence length="516" mass="54389">MKRRKRTEDVDADGYGGHRKLAGAVIEPITSSTPKRPPTDSEELKRKAASLGDLSRLHTEPEVINVVLERAMSLDLTRAEATTAAENVPNLQHPRRLQLPDSSATSIDEEDEVIGLRVDGGMGLRRAGQWGTLEEALQFRRHSDLSLAEAVSPRVTEPEGEPVSHIEISGSTSITDISSTQWVTASETSKSITLHHREDEDQDEPPALPSTPAPVGGTTITLLDGDATITGGSVEVTPVTVVKDTGVVVVQANPPTAEEKQVSNFTVQLRNVTTQETHTTKTIPTSSSSSSRSSLSSDSEVEGIAHHEGGNVDGVTVTVAPRVSSVDISGPTSITTVPPPVPPKPRGSRAQSPPQLVVPLQEPALVTVRENGAVVVTTDSPHVESLTLSHSGTITREGIESVILSPAVTNIESVTLGPTITREITNIEGVTLGPSVTRETIVVESSENGSSFPTHLLRTDMSSLPQKSLTQITVDGGGYTVTEGALSRTLIISTPATPAHSAPGPDSPPPTLQPPQ</sequence>
<reference evidence="2 3" key="2">
    <citation type="submission" date="2019-01" db="EMBL/GenBank/DDBJ databases">
        <title>The decoding of complex shrimp genome reveals the adaptation for benthos swimmer, frequently molting mechanism and breeding impact on genome.</title>
        <authorList>
            <person name="Sun Y."/>
            <person name="Gao Y."/>
            <person name="Yu Y."/>
        </authorList>
    </citation>
    <scope>NUCLEOTIDE SEQUENCE [LARGE SCALE GENOMIC DNA]</scope>
    <source>
        <tissue evidence="2">Muscle</tissue>
    </source>
</reference>
<dbReference type="EMBL" id="QCYY01001877">
    <property type="protein sequence ID" value="ROT74595.1"/>
    <property type="molecule type" value="Genomic_DNA"/>
</dbReference>
<comment type="caution">
    <text evidence="2">The sequence shown here is derived from an EMBL/GenBank/DDBJ whole genome shotgun (WGS) entry which is preliminary data.</text>
</comment>
<proteinExistence type="predicted"/>
<dbReference type="Proteomes" id="UP000283509">
    <property type="component" value="Unassembled WGS sequence"/>
</dbReference>
<protein>
    <submittedName>
        <fullName evidence="2">Uncharacterized protein</fullName>
    </submittedName>
</protein>
<feature type="compositionally biased region" description="Pro residues" evidence="1">
    <location>
        <begin position="505"/>
        <end position="516"/>
    </location>
</feature>
<feature type="region of interest" description="Disordered" evidence="1">
    <location>
        <begin position="1"/>
        <end position="55"/>
    </location>
</feature>
<reference evidence="2 3" key="1">
    <citation type="submission" date="2018-04" db="EMBL/GenBank/DDBJ databases">
        <authorList>
            <person name="Zhang X."/>
            <person name="Yuan J."/>
            <person name="Li F."/>
            <person name="Xiang J."/>
        </authorList>
    </citation>
    <scope>NUCLEOTIDE SEQUENCE [LARGE SCALE GENOMIC DNA]</scope>
    <source>
        <tissue evidence="2">Muscle</tissue>
    </source>
</reference>
<feature type="region of interest" description="Disordered" evidence="1">
    <location>
        <begin position="495"/>
        <end position="516"/>
    </location>
</feature>
<feature type="compositionally biased region" description="Polar residues" evidence="1">
    <location>
        <begin position="271"/>
        <end position="285"/>
    </location>
</feature>
<feature type="compositionally biased region" description="Basic and acidic residues" evidence="1">
    <location>
        <begin position="37"/>
        <end position="46"/>
    </location>
</feature>
<feature type="region of interest" description="Disordered" evidence="1">
    <location>
        <begin position="271"/>
        <end position="354"/>
    </location>
</feature>
<evidence type="ECO:0000256" key="1">
    <source>
        <dbReference type="SAM" id="MobiDB-lite"/>
    </source>
</evidence>
<evidence type="ECO:0000313" key="3">
    <source>
        <dbReference type="Proteomes" id="UP000283509"/>
    </source>
</evidence>
<dbReference type="OrthoDB" id="447516at2759"/>
<organism evidence="2 3">
    <name type="scientific">Penaeus vannamei</name>
    <name type="common">Whiteleg shrimp</name>
    <name type="synonym">Litopenaeus vannamei</name>
    <dbReference type="NCBI Taxonomy" id="6689"/>
    <lineage>
        <taxon>Eukaryota</taxon>
        <taxon>Metazoa</taxon>
        <taxon>Ecdysozoa</taxon>
        <taxon>Arthropoda</taxon>
        <taxon>Crustacea</taxon>
        <taxon>Multicrustacea</taxon>
        <taxon>Malacostraca</taxon>
        <taxon>Eumalacostraca</taxon>
        <taxon>Eucarida</taxon>
        <taxon>Decapoda</taxon>
        <taxon>Dendrobranchiata</taxon>
        <taxon>Penaeoidea</taxon>
        <taxon>Penaeidae</taxon>
        <taxon>Penaeus</taxon>
    </lineage>
</organism>
<feature type="compositionally biased region" description="Low complexity" evidence="1">
    <location>
        <begin position="286"/>
        <end position="298"/>
    </location>
</feature>
<keyword evidence="3" id="KW-1185">Reference proteome</keyword>
<accession>A0A3R7N1A9</accession>
<name>A0A3R7N1A9_PENVA</name>
<dbReference type="AlphaFoldDB" id="A0A3R7N1A9"/>